<organism evidence="1 2">
    <name type="scientific">Mesoplasma lactucae ATCC 49193</name>
    <dbReference type="NCBI Taxonomy" id="81460"/>
    <lineage>
        <taxon>Bacteria</taxon>
        <taxon>Bacillati</taxon>
        <taxon>Mycoplasmatota</taxon>
        <taxon>Mollicutes</taxon>
        <taxon>Entomoplasmatales</taxon>
        <taxon>Entomoplasmataceae</taxon>
        <taxon>Mesoplasma</taxon>
    </lineage>
</organism>
<accession>A0A291ISG4</accession>
<dbReference type="EMBL" id="CP023668">
    <property type="protein sequence ID" value="ATG97668.1"/>
    <property type="molecule type" value="Genomic_DNA"/>
</dbReference>
<protein>
    <submittedName>
        <fullName evidence="1">Uncharacterized protein</fullName>
    </submittedName>
</protein>
<dbReference type="RefSeq" id="WP_096862956.1">
    <property type="nucleotide sequence ID" value="NZ_CP023668.1"/>
</dbReference>
<dbReference type="AlphaFoldDB" id="A0A291ISG4"/>
<keyword evidence="2" id="KW-1185">Reference proteome</keyword>
<dbReference type="KEGG" id="mlac:CP520_02930"/>
<dbReference type="InterPro" id="IPR013325">
    <property type="entry name" value="RNA_pol_sigma_r2"/>
</dbReference>
<evidence type="ECO:0000313" key="2">
    <source>
        <dbReference type="Proteomes" id="UP000232227"/>
    </source>
</evidence>
<name>A0A291ISG4_9MOLU</name>
<dbReference type="GO" id="GO:0003700">
    <property type="term" value="F:DNA-binding transcription factor activity"/>
    <property type="evidence" value="ECO:0007669"/>
    <property type="project" value="InterPro"/>
</dbReference>
<evidence type="ECO:0000313" key="1">
    <source>
        <dbReference type="EMBL" id="ATG97668.1"/>
    </source>
</evidence>
<proteinExistence type="predicted"/>
<dbReference type="SUPFAM" id="SSF88946">
    <property type="entry name" value="Sigma2 domain of RNA polymerase sigma factors"/>
    <property type="match status" value="1"/>
</dbReference>
<dbReference type="Proteomes" id="UP000232227">
    <property type="component" value="Chromosome"/>
</dbReference>
<gene>
    <name evidence="1" type="ORF">CP520_02930</name>
</gene>
<reference evidence="1 2" key="1">
    <citation type="submission" date="2017-09" db="EMBL/GenBank/DDBJ databases">
        <title>SPAdes assembly of the Mesoplasma lactucae genome.</title>
        <authorList>
            <person name="Knight T.F."/>
            <person name="Rubinstein R."/>
            <person name="Citino T."/>
        </authorList>
    </citation>
    <scope>NUCLEOTIDE SEQUENCE [LARGE SCALE GENOMIC DNA]</scope>
    <source>
        <strain evidence="1 2">831-C4</strain>
    </source>
</reference>
<dbReference type="GO" id="GO:0006352">
    <property type="term" value="P:DNA-templated transcription initiation"/>
    <property type="evidence" value="ECO:0007669"/>
    <property type="project" value="InterPro"/>
</dbReference>
<sequence>MLDKLIRYNRNGTEKSFNPLRMEDDELVVIYCDLKSCKNFAINKSYRRYYNLPIERDDLEWIAWCGFKEAVDKYDSSTGQKSFESFMIDAITWKCNDYCESYLTNRHKVLNVAYTNKNNDRSNINDQNSSFKERVAIESVIEQYMIGIKNLDKLEIAKAYLLSFETPKHIARNTAIGRTKVYRLVREISNELAELLI</sequence>